<name>A0A2P8GJ77_9BACT</name>
<dbReference type="InterPro" id="IPR008754">
    <property type="entry name" value="Peptidase_M43"/>
</dbReference>
<dbReference type="Pfam" id="PF18962">
    <property type="entry name" value="Por_Secre_tail"/>
    <property type="match status" value="1"/>
</dbReference>
<feature type="domain" description="Secretion system C-terminal sorting" evidence="10">
    <location>
        <begin position="527"/>
        <end position="593"/>
    </location>
</feature>
<keyword evidence="5" id="KW-0378">Hydrolase</keyword>
<feature type="domain" description="Ig-like" evidence="11">
    <location>
        <begin position="345"/>
        <end position="418"/>
    </location>
</feature>
<accession>A0A2P8GJ77</accession>
<organism evidence="12 13">
    <name type="scientific">Dyadobacter jiangsuensis</name>
    <dbReference type="NCBI Taxonomy" id="1591085"/>
    <lineage>
        <taxon>Bacteria</taxon>
        <taxon>Pseudomonadati</taxon>
        <taxon>Bacteroidota</taxon>
        <taxon>Cytophagia</taxon>
        <taxon>Cytophagales</taxon>
        <taxon>Spirosomataceae</taxon>
        <taxon>Dyadobacter</taxon>
    </lineage>
</organism>
<keyword evidence="6" id="KW-0862">Zinc</keyword>
<dbReference type="PANTHER" id="PTHR47466:SF1">
    <property type="entry name" value="METALLOPROTEASE MEP1 (AFU_ORTHOLOGUE AFUA_1G07730)-RELATED"/>
    <property type="match status" value="1"/>
</dbReference>
<comment type="similarity">
    <text evidence="1">Belongs to the peptidase M43B family.</text>
</comment>
<evidence type="ECO:0000256" key="8">
    <source>
        <dbReference type="ARBA" id="ARBA00023157"/>
    </source>
</evidence>
<evidence type="ECO:0000259" key="9">
    <source>
        <dbReference type="Pfam" id="PF05572"/>
    </source>
</evidence>
<dbReference type="InterPro" id="IPR044023">
    <property type="entry name" value="Ig_7"/>
</dbReference>
<dbReference type="Gene3D" id="3.40.390.10">
    <property type="entry name" value="Collagenase (Catalytic Domain)"/>
    <property type="match status" value="1"/>
</dbReference>
<dbReference type="Proteomes" id="UP000241964">
    <property type="component" value="Unassembled WGS sequence"/>
</dbReference>
<evidence type="ECO:0000256" key="5">
    <source>
        <dbReference type="ARBA" id="ARBA00022801"/>
    </source>
</evidence>
<gene>
    <name evidence="12" type="ORF">CLV60_101380</name>
</gene>
<reference evidence="12 13" key="1">
    <citation type="submission" date="2018-03" db="EMBL/GenBank/DDBJ databases">
        <title>Genomic Encyclopedia of Archaeal and Bacterial Type Strains, Phase II (KMG-II): from individual species to whole genera.</title>
        <authorList>
            <person name="Goeker M."/>
        </authorList>
    </citation>
    <scope>NUCLEOTIDE SEQUENCE [LARGE SCALE GENOMIC DNA]</scope>
    <source>
        <strain evidence="12 13">DSM 29057</strain>
    </source>
</reference>
<dbReference type="GO" id="GO:0046872">
    <property type="term" value="F:metal ion binding"/>
    <property type="evidence" value="ECO:0007669"/>
    <property type="project" value="UniProtKB-KW"/>
</dbReference>
<dbReference type="GO" id="GO:0008237">
    <property type="term" value="F:metallopeptidase activity"/>
    <property type="evidence" value="ECO:0007669"/>
    <property type="project" value="UniProtKB-KW"/>
</dbReference>
<sequence length="595" mass="65211">MKNITRLLPVGVCCFVIVAALWLPVAVLHAQPLTSPICSSTSQHQKLILSKSQRQIFDDAQKRLKAHMAAAKMQRTQAADQVYTIPVVVHILEPIGRSLITDLQIHEGIAELNKAFRNQLAESDGVDTQIQFQLAVRSPQCTPTTGIDRIYTNNAAYTTFGVTGPGGSGLPYDQVYPMGYWNNLEYYNVWLVNYMDQAAGLAGYPTGASSPTDGVLLVANYFGTKLLAHEFGHGMFLGHTFSRGIGEGDLGTIECPLNDNCAAQGDNICDTEPVNQSSNYLCPGNPNPLNPCNNNNPYGNVLKNYMGYNSFSCQTQFTNDQRTRMRNAIETLRSGLINSKGLDPVVAGLNIPKGTNATLTATGCNGLIQWYDAPANGNHLGSGSSYTTPILEESRTYYASCLRADCPSDVRVPAVVTVGALPVTLVSFGAELLDQNQVMLSWTTSFETMHDHFDVESAPDAKTFQTAGQVWEPFRLAAGLSEYQFKHLPDLPTNLIYYRLKQIDTDGSYAYSKTVSVRLPEIRDITISPNPAENNITVSGVSQNWDIEVINAIGVVVQQTRNQHHIDSKRLPAGLYVVRVTTQNGYTVSRKIIKK</sequence>
<dbReference type="EMBL" id="PYAS01000001">
    <property type="protein sequence ID" value="PSL34011.1"/>
    <property type="molecule type" value="Genomic_DNA"/>
</dbReference>
<evidence type="ECO:0000256" key="1">
    <source>
        <dbReference type="ARBA" id="ARBA00008721"/>
    </source>
</evidence>
<keyword evidence="2" id="KW-0645">Protease</keyword>
<evidence type="ECO:0000259" key="10">
    <source>
        <dbReference type="Pfam" id="PF18962"/>
    </source>
</evidence>
<evidence type="ECO:0000256" key="3">
    <source>
        <dbReference type="ARBA" id="ARBA00022723"/>
    </source>
</evidence>
<dbReference type="Pfam" id="PF19081">
    <property type="entry name" value="Ig_7"/>
    <property type="match status" value="1"/>
</dbReference>
<evidence type="ECO:0000256" key="4">
    <source>
        <dbReference type="ARBA" id="ARBA00022729"/>
    </source>
</evidence>
<dbReference type="Pfam" id="PF05572">
    <property type="entry name" value="Peptidase_M43"/>
    <property type="match status" value="1"/>
</dbReference>
<dbReference type="GO" id="GO:0006508">
    <property type="term" value="P:proteolysis"/>
    <property type="evidence" value="ECO:0007669"/>
    <property type="project" value="UniProtKB-KW"/>
</dbReference>
<feature type="domain" description="Peptidase M43 pregnancy-associated plasma-A" evidence="9">
    <location>
        <begin position="180"/>
        <end position="330"/>
    </location>
</feature>
<dbReference type="OrthoDB" id="6385856at2"/>
<dbReference type="AlphaFoldDB" id="A0A2P8GJ77"/>
<dbReference type="InterPro" id="IPR024079">
    <property type="entry name" value="MetalloPept_cat_dom_sf"/>
</dbReference>
<dbReference type="PANTHER" id="PTHR47466">
    <property type="match status" value="1"/>
</dbReference>
<protein>
    <submittedName>
        <fullName evidence="12">Putative secreted protein (Por secretion system target)</fullName>
    </submittedName>
</protein>
<proteinExistence type="inferred from homology"/>
<evidence type="ECO:0000256" key="6">
    <source>
        <dbReference type="ARBA" id="ARBA00022833"/>
    </source>
</evidence>
<keyword evidence="7" id="KW-0482">Metalloprotease</keyword>
<comment type="caution">
    <text evidence="12">The sequence shown here is derived from an EMBL/GenBank/DDBJ whole genome shotgun (WGS) entry which is preliminary data.</text>
</comment>
<keyword evidence="8" id="KW-1015">Disulfide bond</keyword>
<dbReference type="RefSeq" id="WP_106593676.1">
    <property type="nucleotide sequence ID" value="NZ_PYAS01000001.1"/>
</dbReference>
<keyword evidence="4" id="KW-0732">Signal</keyword>
<evidence type="ECO:0000256" key="7">
    <source>
        <dbReference type="ARBA" id="ARBA00023049"/>
    </source>
</evidence>
<keyword evidence="3" id="KW-0479">Metal-binding</keyword>
<evidence type="ECO:0000313" key="12">
    <source>
        <dbReference type="EMBL" id="PSL34011.1"/>
    </source>
</evidence>
<dbReference type="SUPFAM" id="SSF55486">
    <property type="entry name" value="Metalloproteases ('zincins'), catalytic domain"/>
    <property type="match status" value="1"/>
</dbReference>
<dbReference type="InterPro" id="IPR026444">
    <property type="entry name" value="Secre_tail"/>
</dbReference>
<keyword evidence="13" id="KW-1185">Reference proteome</keyword>
<evidence type="ECO:0000313" key="13">
    <source>
        <dbReference type="Proteomes" id="UP000241964"/>
    </source>
</evidence>
<evidence type="ECO:0000259" key="11">
    <source>
        <dbReference type="Pfam" id="PF19081"/>
    </source>
</evidence>
<dbReference type="NCBIfam" id="TIGR04183">
    <property type="entry name" value="Por_Secre_tail"/>
    <property type="match status" value="1"/>
</dbReference>
<evidence type="ECO:0000256" key="2">
    <source>
        <dbReference type="ARBA" id="ARBA00022670"/>
    </source>
</evidence>